<dbReference type="InterPro" id="IPR052196">
    <property type="entry name" value="Bact_Kbp"/>
</dbReference>
<dbReference type="Pfam" id="PF01476">
    <property type="entry name" value="LysM"/>
    <property type="match status" value="1"/>
</dbReference>
<name>A0ABR8UH79_9GAMM</name>
<reference evidence="3 4" key="1">
    <citation type="submission" date="2020-08" db="EMBL/GenBank/DDBJ databases">
        <title>A Genomic Blueprint of the Chicken Gut Microbiome.</title>
        <authorList>
            <person name="Gilroy R."/>
            <person name="Ravi A."/>
            <person name="Getino M."/>
            <person name="Pursley I."/>
            <person name="Horton D.L."/>
            <person name="Alikhan N.-F."/>
            <person name="Baker D."/>
            <person name="Gharbi K."/>
            <person name="Hall N."/>
            <person name="Watson M."/>
            <person name="Adriaenssens E.M."/>
            <person name="Foster-Nyarko E."/>
            <person name="Jarju S."/>
            <person name="Secka A."/>
            <person name="Antonio M."/>
            <person name="Oren A."/>
            <person name="Chaudhuri R."/>
            <person name="La Ragione R.M."/>
            <person name="Hildebrand F."/>
            <person name="Pallen M.J."/>
        </authorList>
    </citation>
    <scope>NUCLEOTIDE SEQUENCE [LARGE SCALE GENOMIC DNA]</scope>
    <source>
        <strain evidence="3 4">Sa2BVA3</strain>
    </source>
</reference>
<dbReference type="PROSITE" id="PS51782">
    <property type="entry name" value="LYSM"/>
    <property type="match status" value="1"/>
</dbReference>
<feature type="compositionally biased region" description="Polar residues" evidence="1">
    <location>
        <begin position="55"/>
        <end position="64"/>
    </location>
</feature>
<feature type="compositionally biased region" description="Polar residues" evidence="1">
    <location>
        <begin position="128"/>
        <end position="138"/>
    </location>
</feature>
<accession>A0ABR8UH79</accession>
<dbReference type="SMART" id="SM00257">
    <property type="entry name" value="LysM"/>
    <property type="match status" value="1"/>
</dbReference>
<dbReference type="Proteomes" id="UP000647183">
    <property type="component" value="Unassembled WGS sequence"/>
</dbReference>
<feature type="region of interest" description="Disordered" evidence="1">
    <location>
        <begin position="118"/>
        <end position="138"/>
    </location>
</feature>
<evidence type="ECO:0000313" key="3">
    <source>
        <dbReference type="EMBL" id="MBD7987382.1"/>
    </source>
</evidence>
<dbReference type="InterPro" id="IPR036779">
    <property type="entry name" value="LysM_dom_sf"/>
</dbReference>
<dbReference type="Gene3D" id="3.10.350.10">
    <property type="entry name" value="LysM domain"/>
    <property type="match status" value="1"/>
</dbReference>
<comment type="caution">
    <text evidence="3">The sequence shown here is derived from an EMBL/GenBank/DDBJ whole genome shotgun (WGS) entry which is preliminary data.</text>
</comment>
<proteinExistence type="predicted"/>
<protein>
    <submittedName>
        <fullName evidence="3">LysM peptidoglycan-binding domain-containing protein</fullName>
    </submittedName>
</protein>
<evidence type="ECO:0000259" key="2">
    <source>
        <dbReference type="PROSITE" id="PS51782"/>
    </source>
</evidence>
<keyword evidence="4" id="KW-1185">Reference proteome</keyword>
<evidence type="ECO:0000313" key="4">
    <source>
        <dbReference type="Proteomes" id="UP000647183"/>
    </source>
</evidence>
<dbReference type="SUPFAM" id="SSF54106">
    <property type="entry name" value="LysM domain"/>
    <property type="match status" value="1"/>
</dbReference>
<feature type="compositionally biased region" description="Polar residues" evidence="1">
    <location>
        <begin position="1"/>
        <end position="11"/>
    </location>
</feature>
<evidence type="ECO:0000256" key="1">
    <source>
        <dbReference type="SAM" id="MobiDB-lite"/>
    </source>
</evidence>
<feature type="domain" description="LysM" evidence="2">
    <location>
        <begin position="70"/>
        <end position="119"/>
    </location>
</feature>
<sequence length="138" mass="14700">MSKPQNPNDPGSLSLKPGTKSASPDRPDGKPDFGNVRSGVSSTEAKATSRPDFGNVQSSVSSTEEAVGETRYTVQKGDTLSHIAQAHYGRASQWSRIFEANRDQLDDPDRIQPGQVLRIPAAAREDGGTTTSPHGDPL</sequence>
<gene>
    <name evidence="3" type="ORF">H9645_05010</name>
</gene>
<dbReference type="PANTHER" id="PTHR34700">
    <property type="entry name" value="POTASSIUM BINDING PROTEIN KBP"/>
    <property type="match status" value="1"/>
</dbReference>
<dbReference type="InterPro" id="IPR018392">
    <property type="entry name" value="LysM"/>
</dbReference>
<feature type="region of interest" description="Disordered" evidence="1">
    <location>
        <begin position="1"/>
        <end position="73"/>
    </location>
</feature>
<dbReference type="CDD" id="cd00118">
    <property type="entry name" value="LysM"/>
    <property type="match status" value="1"/>
</dbReference>
<organism evidence="3 4">
    <name type="scientific">Luteimonas colneyensis</name>
    <dbReference type="NCBI Taxonomy" id="2762230"/>
    <lineage>
        <taxon>Bacteria</taxon>
        <taxon>Pseudomonadati</taxon>
        <taxon>Pseudomonadota</taxon>
        <taxon>Gammaproteobacteria</taxon>
        <taxon>Lysobacterales</taxon>
        <taxon>Lysobacteraceae</taxon>
        <taxon>Luteimonas</taxon>
    </lineage>
</organism>
<dbReference type="PANTHER" id="PTHR34700:SF4">
    <property type="entry name" value="PHAGE-LIKE ELEMENT PBSX PROTEIN XKDP"/>
    <property type="match status" value="1"/>
</dbReference>
<dbReference type="EMBL" id="JACSQJ010000002">
    <property type="protein sequence ID" value="MBD7987382.1"/>
    <property type="molecule type" value="Genomic_DNA"/>
</dbReference>